<feature type="coiled-coil region" evidence="6">
    <location>
        <begin position="1630"/>
        <end position="1671"/>
    </location>
</feature>
<accession>A0A427YNR3</accession>
<dbReference type="InterPro" id="IPR044210">
    <property type="entry name" value="Tfc3-like"/>
</dbReference>
<evidence type="ECO:0000256" key="2">
    <source>
        <dbReference type="ARBA" id="ARBA00022553"/>
    </source>
</evidence>
<dbReference type="GO" id="GO:0000127">
    <property type="term" value="C:transcription factor TFIIIC complex"/>
    <property type="evidence" value="ECO:0007669"/>
    <property type="project" value="InterPro"/>
</dbReference>
<dbReference type="GO" id="GO:0006384">
    <property type="term" value="P:transcription initiation at RNA polymerase III promoter"/>
    <property type="evidence" value="ECO:0007669"/>
    <property type="project" value="InterPro"/>
</dbReference>
<keyword evidence="5" id="KW-0539">Nucleus</keyword>
<dbReference type="Proteomes" id="UP000279259">
    <property type="component" value="Unassembled WGS sequence"/>
</dbReference>
<feature type="compositionally biased region" description="Basic and acidic residues" evidence="7">
    <location>
        <begin position="633"/>
        <end position="650"/>
    </location>
</feature>
<evidence type="ECO:0000256" key="1">
    <source>
        <dbReference type="ARBA" id="ARBA00004123"/>
    </source>
</evidence>
<dbReference type="GO" id="GO:0003677">
    <property type="term" value="F:DNA binding"/>
    <property type="evidence" value="ECO:0007669"/>
    <property type="project" value="UniProtKB-KW"/>
</dbReference>
<feature type="compositionally biased region" description="Basic and acidic residues" evidence="7">
    <location>
        <begin position="901"/>
        <end position="913"/>
    </location>
</feature>
<feature type="compositionally biased region" description="Acidic residues" evidence="7">
    <location>
        <begin position="819"/>
        <end position="838"/>
    </location>
</feature>
<feature type="region of interest" description="Disordered" evidence="7">
    <location>
        <begin position="621"/>
        <end position="650"/>
    </location>
</feature>
<dbReference type="InterPro" id="IPR046488">
    <property type="entry name" value="Sfc3/Tfc3_C"/>
</dbReference>
<keyword evidence="6" id="KW-0175">Coiled coil</keyword>
<feature type="region of interest" description="Disordered" evidence="7">
    <location>
        <begin position="747"/>
        <end position="1079"/>
    </location>
</feature>
<comment type="caution">
    <text evidence="10">The sequence shown here is derived from an EMBL/GenBank/DDBJ whole genome shotgun (WGS) entry which is preliminary data.</text>
</comment>
<feature type="compositionally biased region" description="Basic and acidic residues" evidence="7">
    <location>
        <begin position="808"/>
        <end position="818"/>
    </location>
</feature>
<feature type="compositionally biased region" description="Basic residues" evidence="7">
    <location>
        <begin position="1031"/>
        <end position="1040"/>
    </location>
</feature>
<feature type="domain" description="B-block binding subunit of TFIIIC" evidence="8">
    <location>
        <begin position="228"/>
        <end position="296"/>
    </location>
</feature>
<keyword evidence="2" id="KW-0597">Phosphoprotein</keyword>
<name>A0A427YNR3_9TREE</name>
<evidence type="ECO:0000256" key="6">
    <source>
        <dbReference type="SAM" id="Coils"/>
    </source>
</evidence>
<keyword evidence="3" id="KW-0238">DNA-binding</keyword>
<dbReference type="EMBL" id="RSCD01000005">
    <property type="protein sequence ID" value="RSH92680.1"/>
    <property type="molecule type" value="Genomic_DNA"/>
</dbReference>
<sequence length="2356" mass="261314">MRIHEVLEACIEYIAIDGVIGCHPSALQAHLAKIDPTIDDDAFVYIYTLLITHPSIRVVLATYPLPTPEGKYLLGTAPLPDDFNPPDATLADVDISAMYREGVRGRQLAYHLAGEEYLTSKQAIEEKKVQQLKARLEGKKLAKGRAATRNMDGEETPLADADEVKTEESDLITYVETDDGGQGEDKVLKSDLRSLSAKWGSRLRLRCTDEEIYFRLTGSHQKIPKITPVVFHILQLAARSREKGITAIELGPLVGASQGSMHYYMKVLLALGLCAKVPAVIHASITNLLLFHRFLDQNENYRAITKRAPFAGPSIEPSVSAKGKERAEELSEDEDEVGEENDAGLDFGPLTEHELMAGHVVKERLTRVLDSPSLKNHLLRSKNLLAILGWKDVIYVRFRRALNRHITSLVIEGTIERLEVGPRAIRCLRLTKYNPDYRHDAKPLIEPGPSRQVVSQRTVEEYAAPFHPLGGVSMVMSIEHMVLKGVIDSGIHGLSIAEIKDQLCDLYKRSVDFMVARVEDVSLPPHLRLFAVCTAMESVGKERRLRLFGIAAYREVMLSQGQTVSDKVHPPTPPEAGRWADLSFRRFYDSQADLSVFVDQYVHGDDDVGWGSAAVKATAKIKGPKKNLGTKRGPREGRDGGDELPRLPPSKREFLYSNEVQTRGRPRKYIYVVDEQGKPNRRVIGQVLPDPALAPVWIYFSTLDKLVEAPSGYSGVGDVPEMTPAQMKAGKSPEWFDQFPKFLNETQKAKEAKRAKAKAKGKGKDKGKGKEQGKSPGKRKGKRTRDEVAVEHGGDGEDGRRKSKRTRKETSYKERPDIVDSEESEDGIVPIEVDETEDVGGPGPSTEALRAVAETRLEAQPPPAAIDEEVQEVAPPTPQPKKRGRPRKDTVVEPTMAAVKDTQKGKSPVREAEPLPVEVISAPEEVLPSAGDTFDDTAEKQPSVEPIDETAISVTDSPRSSKRARRKIVPEPIVIQPAETPRSRRRPGAAAQRSPIPASVPALPSTPLFSMPRDSSPETSPFLLPAEFTKVKGKGKKGKSKLMEETKSEPQEGPESPLPNSAKSEMPMTEAAAAAGPPDAHSFVVPTLAVETSVVGEGADRDAATPLREIARPTFPSSSVVTTSGDTRTRTGSVLQMPKPQDTPQSSRSGRVGRVDLGMIRKMNEVCQALLEAGGVLTEMKLQVEHREWTARVAGTDVPSAPAVQYSMDRTFYRRTIALLIGDGRIKSTKAAVPTPTGRWVQTEVLYLSTLPHEDVQAYIRTLASQTAQAMAASGKRRSATRIADANFSEVRVATPVRSASATAKPAQMPTEDLDAVRRETLLKEPTIVAYLYGYKSGRWARARSLHTGIIQAMRNSVGATSIISTTPRIFALPLLFEELSAGTFFECVLTSAHDDDLEKWLRDPAKRQTKLKDMPKHLSPRGGFGSAAVKNKISGLLEAMCELKLLTPLNIEDPDRATLHVHSDAIGADLHFGGADGFGVSAYYIAHEHAPVYHIASDVSGLLGILPLTEGQEIEAYWRAAQAACTEPDINMVEELDCNGPTTWPNTAPLTEVLELDVDLRKMLRAPVRWKHQIRLLPIQRRALDEAIDFRRGERIVTSREEVEKLAYDNALPVEFVDAQLDARARQAMARLEKRRETDRVDRAQYRQKQERAKAQLQQKLEERRAIAREAWEGRIKHAAEKAGIEFSQDLSDFVRRQTLQATNRVELNDEAVLEAARLFKRTKEMGTGMLGVPTGTLPRLPPAPKFRKHQRRVPATKVVIPKGTRRRREWSNEDYELLLDAEAIITARAASRRGLGRSAMAQLFPNVSGQTFLNRVKKVLAEPGKQAYFDRLVPAWKDLWERYRGTPELPDEHPESTIEFDIKAHVKFLREKLNKNDLRSAYVGDISTSTGSIGGRTINLPESVDEMLKDHRVEKRHTQKSNFEAFHESVASEDQRVATLALVPLVETQAEAPRTLSGKATRSQGVLSATMKMIVATPSEVYDQLLGMELLKPWTDREQKAEISRLVEEKVLLFVKTAAHTGRFYVFSQGWLQLCDGPFPQDLFTEAESASKRFDDPGEDGVEWPIVGTSGDIASLLNLVSSHQVDFSFDVDDFPTLQRSRETYNTRKLNDDSFEFKITVKPNGDAVTPAKIMPDPFARMSPMPWPATRQPQPRGLRDVVDRVISAVVISGPDGIPKPDLLDVIGCAPETLDAALASVSSETTHRVFWAGYDTARLVSTDHTSAWLTATRPRKLDELGRVIRDLPAVPTRPRRWITINGELLHDEWDKAVRCVSGHLLARPGISESSLRAKLAVMYDRLELNEILQSLLSRGVARRAWTAEEENGERVLPPIEATDLDEEQGVFWWPARGMVLA</sequence>
<evidence type="ECO:0000256" key="3">
    <source>
        <dbReference type="ARBA" id="ARBA00023125"/>
    </source>
</evidence>
<feature type="compositionally biased region" description="Basic and acidic residues" evidence="7">
    <location>
        <begin position="1041"/>
        <end position="1050"/>
    </location>
</feature>
<feature type="compositionally biased region" description="Basic and acidic residues" evidence="7">
    <location>
        <begin position="784"/>
        <end position="800"/>
    </location>
</feature>
<feature type="domain" description="Transcription factor tau subunit sfc3/Tfc3 C-terminal" evidence="9">
    <location>
        <begin position="1767"/>
        <end position="2129"/>
    </location>
</feature>
<feature type="compositionally biased region" description="Acidic residues" evidence="7">
    <location>
        <begin position="330"/>
        <end position="343"/>
    </location>
</feature>
<comment type="subcellular location">
    <subcellularLocation>
        <location evidence="1">Nucleus</location>
    </subcellularLocation>
</comment>
<protein>
    <submittedName>
        <fullName evidence="10">Uncharacterized protein</fullName>
    </submittedName>
</protein>
<gene>
    <name evidence="10" type="ORF">EHS25_008125</name>
</gene>
<dbReference type="Pfam" id="PF04182">
    <property type="entry name" value="B-block_TFIIIC"/>
    <property type="match status" value="1"/>
</dbReference>
<keyword evidence="4" id="KW-0804">Transcription</keyword>
<feature type="compositionally biased region" description="Basic and acidic residues" evidence="7">
    <location>
        <begin position="762"/>
        <end position="773"/>
    </location>
</feature>
<dbReference type="InterPro" id="IPR007309">
    <property type="entry name" value="TFIIIC_Bblock-bd"/>
</dbReference>
<evidence type="ECO:0000256" key="7">
    <source>
        <dbReference type="SAM" id="MobiDB-lite"/>
    </source>
</evidence>
<reference evidence="10 11" key="1">
    <citation type="submission" date="2018-11" db="EMBL/GenBank/DDBJ databases">
        <title>Genome sequence of Saitozyma podzolica DSM 27192.</title>
        <authorList>
            <person name="Aliyu H."/>
            <person name="Gorte O."/>
            <person name="Ochsenreither K."/>
        </authorList>
    </citation>
    <scope>NUCLEOTIDE SEQUENCE [LARGE SCALE GENOMIC DNA]</scope>
    <source>
        <strain evidence="10 11">DSM 27192</strain>
    </source>
</reference>
<dbReference type="STRING" id="1890683.A0A427YNR3"/>
<evidence type="ECO:0000313" key="10">
    <source>
        <dbReference type="EMBL" id="RSH92680.1"/>
    </source>
</evidence>
<feature type="compositionally biased region" description="Low complexity" evidence="7">
    <location>
        <begin position="1117"/>
        <end position="1134"/>
    </location>
</feature>
<dbReference type="PANTHER" id="PTHR15180">
    <property type="entry name" value="GENERAL TRANSCRIPTION FACTOR 3C POLYPEPTIDE 1"/>
    <property type="match status" value="1"/>
</dbReference>
<keyword evidence="11" id="KW-1185">Reference proteome</keyword>
<organism evidence="10 11">
    <name type="scientific">Saitozyma podzolica</name>
    <dbReference type="NCBI Taxonomy" id="1890683"/>
    <lineage>
        <taxon>Eukaryota</taxon>
        <taxon>Fungi</taxon>
        <taxon>Dikarya</taxon>
        <taxon>Basidiomycota</taxon>
        <taxon>Agaricomycotina</taxon>
        <taxon>Tremellomycetes</taxon>
        <taxon>Tremellales</taxon>
        <taxon>Trimorphomycetaceae</taxon>
        <taxon>Saitozyma</taxon>
    </lineage>
</organism>
<evidence type="ECO:0000313" key="11">
    <source>
        <dbReference type="Proteomes" id="UP000279259"/>
    </source>
</evidence>
<evidence type="ECO:0000256" key="5">
    <source>
        <dbReference type="ARBA" id="ARBA00023242"/>
    </source>
</evidence>
<proteinExistence type="predicted"/>
<evidence type="ECO:0000259" key="8">
    <source>
        <dbReference type="Pfam" id="PF04182"/>
    </source>
</evidence>
<dbReference type="GO" id="GO:0042791">
    <property type="term" value="P:5S class rRNA transcription by RNA polymerase III"/>
    <property type="evidence" value="ECO:0007669"/>
    <property type="project" value="TreeGrafter"/>
</dbReference>
<evidence type="ECO:0000259" key="9">
    <source>
        <dbReference type="Pfam" id="PF20222"/>
    </source>
</evidence>
<dbReference type="Pfam" id="PF20222">
    <property type="entry name" value="DUF6581"/>
    <property type="match status" value="1"/>
</dbReference>
<dbReference type="GO" id="GO:0005634">
    <property type="term" value="C:nucleus"/>
    <property type="evidence" value="ECO:0007669"/>
    <property type="project" value="UniProtKB-SubCell"/>
</dbReference>
<dbReference type="OrthoDB" id="68020at2759"/>
<dbReference type="PANTHER" id="PTHR15180:SF1">
    <property type="entry name" value="GENERAL TRANSCRIPTION FACTOR 3C POLYPEPTIDE 1"/>
    <property type="match status" value="1"/>
</dbReference>
<feature type="region of interest" description="Disordered" evidence="7">
    <location>
        <begin position="1099"/>
        <end position="1151"/>
    </location>
</feature>
<feature type="region of interest" description="Disordered" evidence="7">
    <location>
        <begin position="314"/>
        <end position="343"/>
    </location>
</feature>
<evidence type="ECO:0000256" key="4">
    <source>
        <dbReference type="ARBA" id="ARBA00023163"/>
    </source>
</evidence>